<keyword evidence="6" id="KW-0969">Cilium</keyword>
<keyword evidence="8" id="KW-0966">Cell projection</keyword>
<comment type="subcellular location">
    <subcellularLocation>
        <location evidence="1">Cytoplasm</location>
        <location evidence="1">Cytoskeleton</location>
        <location evidence="1">Cilium axoneme</location>
    </subcellularLocation>
</comment>
<evidence type="ECO:0000256" key="9">
    <source>
        <dbReference type="SAM" id="MobiDB-lite"/>
    </source>
</evidence>
<keyword evidence="5" id="KW-0970">Cilium biogenesis/degradation</keyword>
<comment type="similarity">
    <text evidence="2">Belongs to the CFAP206 family.</text>
</comment>
<evidence type="ECO:0000256" key="1">
    <source>
        <dbReference type="ARBA" id="ARBA00004430"/>
    </source>
</evidence>
<keyword evidence="4" id="KW-0963">Cytoplasm</keyword>
<dbReference type="AlphaFoldDB" id="A0A7S4HB93"/>
<evidence type="ECO:0000256" key="6">
    <source>
        <dbReference type="ARBA" id="ARBA00023069"/>
    </source>
</evidence>
<dbReference type="EMBL" id="HBKN01003089">
    <property type="protein sequence ID" value="CAE2193310.1"/>
    <property type="molecule type" value="Transcribed_RNA"/>
</dbReference>
<dbReference type="GO" id="GO:0036064">
    <property type="term" value="C:ciliary basal body"/>
    <property type="evidence" value="ECO:0007669"/>
    <property type="project" value="TreeGrafter"/>
</dbReference>
<protein>
    <recommendedName>
        <fullName evidence="3">Cilia- and flagella-associated protein 206</fullName>
    </recommendedName>
</protein>
<dbReference type="PANTHER" id="PTHR21442:SF0">
    <property type="entry name" value="CILIA- AND FLAGELLA-ASSOCIATED PROTEIN 206"/>
    <property type="match status" value="1"/>
</dbReference>
<accession>A0A7S4HB93</accession>
<evidence type="ECO:0000256" key="2">
    <source>
        <dbReference type="ARBA" id="ARBA00010500"/>
    </source>
</evidence>
<evidence type="ECO:0000256" key="3">
    <source>
        <dbReference type="ARBA" id="ARBA00021602"/>
    </source>
</evidence>
<sequence>MDEIQKIVYEITDRCRRQKILANEMLAAFVAKAIILESPERFQLDKNLSADDIEELVSLSVRRLAKEDDPSLETLRLQVSFDSSYVEKQDELEKERADSKRKYTVIEQSICAVKLQHAKDVATMGQLHKLIIAALLTKTGQDPQSEVYQKEVAAALESVLPRANLHAFSSLPYADKRERMEDLFNYVLGIRLFNKSIGKGGVDLPDKVSESHTRIEDLFHRVDAELEEARAVVEEYAMAIEMMQRAEASADETLVASLKRVQDELTNRRQYLNFLESFEEELLSLRDRSKDLKRQHDGNMEDLRELVGRKTAVPKEKVYPLFENLAKLWVESKEIDQHTHALLGIFEDLLKFSQPRYVKQLNEELVERITSKAQGKGQAGEEAVGVGSPSHSAGEEGGEGQTEGKSVSGEKIEAALNVESSEAIHVYRSDNPEIANLVVNFGGFCPVTIVERNNLLLPGNPSLGYVLYKGRLNSFVSAEALSGFKDEPDRYIEGVLMGARKAPELINLLNLERYFPHNVLKRYLSNLDSRLQGLPQSVDADTQTPTHFVEKRIDPKYDWNEWSLRRKALQLANLHTKKTCSTQTNMSHFRRENETQVYLPKSGVTQTARERGTKPVKHLQYISGLRGHPDQVGNLTSLSRADCN</sequence>
<dbReference type="GO" id="GO:0005930">
    <property type="term" value="C:axoneme"/>
    <property type="evidence" value="ECO:0007669"/>
    <property type="project" value="UniProtKB-SubCell"/>
</dbReference>
<dbReference type="InterPro" id="IPR021897">
    <property type="entry name" value="FAP206"/>
</dbReference>
<gene>
    <name evidence="10" type="ORF">GTHE00462_LOCUS2621</name>
</gene>
<feature type="region of interest" description="Disordered" evidence="9">
    <location>
        <begin position="371"/>
        <end position="408"/>
    </location>
</feature>
<name>A0A7S4HB93_GUITH</name>
<organism evidence="10">
    <name type="scientific">Guillardia theta</name>
    <name type="common">Cryptophyte</name>
    <name type="synonym">Cryptomonas phi</name>
    <dbReference type="NCBI Taxonomy" id="55529"/>
    <lineage>
        <taxon>Eukaryota</taxon>
        <taxon>Cryptophyceae</taxon>
        <taxon>Pyrenomonadales</taxon>
        <taxon>Geminigeraceae</taxon>
        <taxon>Guillardia</taxon>
    </lineage>
</organism>
<proteinExistence type="inferred from homology"/>
<dbReference type="GO" id="GO:0003356">
    <property type="term" value="P:regulation of cilium beat frequency"/>
    <property type="evidence" value="ECO:0007669"/>
    <property type="project" value="TreeGrafter"/>
</dbReference>
<dbReference type="GO" id="GO:0030030">
    <property type="term" value="P:cell projection organization"/>
    <property type="evidence" value="ECO:0007669"/>
    <property type="project" value="UniProtKB-KW"/>
</dbReference>
<dbReference type="PANTHER" id="PTHR21442">
    <property type="entry name" value="CILIA- AND FLAGELLA-ASSOCIATED PROTEIN 206"/>
    <property type="match status" value="1"/>
</dbReference>
<dbReference type="Pfam" id="PF12018">
    <property type="entry name" value="FAP206"/>
    <property type="match status" value="1"/>
</dbReference>
<evidence type="ECO:0000256" key="7">
    <source>
        <dbReference type="ARBA" id="ARBA00023212"/>
    </source>
</evidence>
<keyword evidence="7" id="KW-0206">Cytoskeleton</keyword>
<evidence type="ECO:0000313" key="10">
    <source>
        <dbReference type="EMBL" id="CAE2193310.1"/>
    </source>
</evidence>
<evidence type="ECO:0000256" key="4">
    <source>
        <dbReference type="ARBA" id="ARBA00022490"/>
    </source>
</evidence>
<evidence type="ECO:0000256" key="5">
    <source>
        <dbReference type="ARBA" id="ARBA00022794"/>
    </source>
</evidence>
<reference evidence="10" key="1">
    <citation type="submission" date="2021-01" db="EMBL/GenBank/DDBJ databases">
        <authorList>
            <person name="Corre E."/>
            <person name="Pelletier E."/>
            <person name="Niang G."/>
            <person name="Scheremetjew M."/>
            <person name="Finn R."/>
            <person name="Kale V."/>
            <person name="Holt S."/>
            <person name="Cochrane G."/>
            <person name="Meng A."/>
            <person name="Brown T."/>
            <person name="Cohen L."/>
        </authorList>
    </citation>
    <scope>NUCLEOTIDE SEQUENCE</scope>
    <source>
        <strain evidence="10">CCMP 2712</strain>
    </source>
</reference>
<evidence type="ECO:0000256" key="8">
    <source>
        <dbReference type="ARBA" id="ARBA00023273"/>
    </source>
</evidence>